<dbReference type="PANTHER" id="PTHR30625">
    <property type="entry name" value="PROTEIN TOLQ"/>
    <property type="match status" value="1"/>
</dbReference>
<evidence type="ECO:0000256" key="5">
    <source>
        <dbReference type="ARBA" id="ARBA00023136"/>
    </source>
</evidence>
<keyword evidence="2" id="KW-1003">Cell membrane</keyword>
<accession>A0A2Z4AFX0</accession>
<organism evidence="9 10">
    <name type="scientific">Candidatus Moanibacter tarae</name>
    <dbReference type="NCBI Taxonomy" id="2200854"/>
    <lineage>
        <taxon>Bacteria</taxon>
        <taxon>Pseudomonadati</taxon>
        <taxon>Verrucomicrobiota</taxon>
        <taxon>Opitutia</taxon>
        <taxon>Puniceicoccales</taxon>
        <taxon>Puniceicoccales incertae sedis</taxon>
        <taxon>Candidatus Moanibacter</taxon>
    </lineage>
</organism>
<dbReference type="InterPro" id="IPR050790">
    <property type="entry name" value="ExbB/TolQ_transport"/>
</dbReference>
<evidence type="ECO:0000256" key="1">
    <source>
        <dbReference type="ARBA" id="ARBA00004651"/>
    </source>
</evidence>
<evidence type="ECO:0000256" key="2">
    <source>
        <dbReference type="ARBA" id="ARBA00022475"/>
    </source>
</evidence>
<gene>
    <name evidence="9" type="ORF">DF168_01105</name>
</gene>
<evidence type="ECO:0000259" key="8">
    <source>
        <dbReference type="Pfam" id="PF01618"/>
    </source>
</evidence>
<proteinExistence type="inferred from homology"/>
<keyword evidence="3 7" id="KW-0812">Transmembrane</keyword>
<comment type="subcellular location">
    <subcellularLocation>
        <location evidence="1">Cell membrane</location>
        <topology evidence="1">Multi-pass membrane protein</topology>
    </subcellularLocation>
    <subcellularLocation>
        <location evidence="6">Membrane</location>
        <topology evidence="6">Multi-pass membrane protein</topology>
    </subcellularLocation>
</comment>
<dbReference type="AlphaFoldDB" id="A0A2Z4AFX0"/>
<evidence type="ECO:0000256" key="7">
    <source>
        <dbReference type="SAM" id="Phobius"/>
    </source>
</evidence>
<evidence type="ECO:0000256" key="6">
    <source>
        <dbReference type="RuleBase" id="RU004057"/>
    </source>
</evidence>
<evidence type="ECO:0000313" key="10">
    <source>
        <dbReference type="Proteomes" id="UP000247465"/>
    </source>
</evidence>
<dbReference type="GO" id="GO:0017038">
    <property type="term" value="P:protein import"/>
    <property type="evidence" value="ECO:0007669"/>
    <property type="project" value="TreeGrafter"/>
</dbReference>
<dbReference type="KEGG" id="mtar:DF168_01105"/>
<comment type="similarity">
    <text evidence="6">Belongs to the exbB/tolQ family.</text>
</comment>
<keyword evidence="5 7" id="KW-0472">Membrane</keyword>
<keyword evidence="6" id="KW-0653">Protein transport</keyword>
<keyword evidence="4 7" id="KW-1133">Transmembrane helix</keyword>
<evidence type="ECO:0000256" key="3">
    <source>
        <dbReference type="ARBA" id="ARBA00022692"/>
    </source>
</evidence>
<dbReference type="GO" id="GO:0005886">
    <property type="term" value="C:plasma membrane"/>
    <property type="evidence" value="ECO:0007669"/>
    <property type="project" value="UniProtKB-SubCell"/>
</dbReference>
<feature type="transmembrane region" description="Helical" evidence="7">
    <location>
        <begin position="238"/>
        <end position="259"/>
    </location>
</feature>
<feature type="transmembrane region" description="Helical" evidence="7">
    <location>
        <begin position="197"/>
        <end position="218"/>
    </location>
</feature>
<dbReference type="Pfam" id="PF01618">
    <property type="entry name" value="MotA_ExbB"/>
    <property type="match status" value="1"/>
</dbReference>
<dbReference type="EMBL" id="CP029803">
    <property type="protein sequence ID" value="AWT59908.1"/>
    <property type="molecule type" value="Genomic_DNA"/>
</dbReference>
<protein>
    <recommendedName>
        <fullName evidence="8">MotA/TolQ/ExbB proton channel domain-containing protein</fullName>
    </recommendedName>
</protein>
<evidence type="ECO:0000256" key="4">
    <source>
        <dbReference type="ARBA" id="ARBA00022989"/>
    </source>
</evidence>
<reference evidence="9 10" key="1">
    <citation type="submission" date="2018-06" db="EMBL/GenBank/DDBJ databases">
        <title>Draft Genome Sequence of a Novel Marine Bacterium Related to the Verrucomicrobia.</title>
        <authorList>
            <person name="Vosseberg J."/>
            <person name="Martijn J."/>
            <person name="Ettema T.J.G."/>
        </authorList>
    </citation>
    <scope>NUCLEOTIDE SEQUENCE [LARGE SCALE GENOMIC DNA]</scope>
    <source>
        <strain evidence="9">TARA_B100001123</strain>
    </source>
</reference>
<name>A0A2Z4AFX0_9BACT</name>
<dbReference type="PANTHER" id="PTHR30625:SF11">
    <property type="entry name" value="MOTA_TOLQ_EXBB PROTON CHANNEL DOMAIN-CONTAINING PROTEIN"/>
    <property type="match status" value="1"/>
</dbReference>
<keyword evidence="6" id="KW-0813">Transport</keyword>
<feature type="domain" description="MotA/TolQ/ExbB proton channel" evidence="8">
    <location>
        <begin position="150"/>
        <end position="271"/>
    </location>
</feature>
<sequence length="301" mass="33977">MLEGKTIQSMTGRNSQHSFFSNEMVIKYGGLIFAIVFVGLLYSLIIRPQAEKVERNNRVLLAQDAGKGEFVPARSISIIIKNPEQQICFTLLVWAVIMVSGKTITIHRIRKNMGEVFIEVEDGERIIPEEALSHAKHLDSRLQDDPDLKEQILPKIFLTSLRRFHSTHSIQEVSQSVREISDSEAERMDSDLSLPRLIIGFLPMVGFIGTVRGIAQALTNAEKAIRGDIQGVTENLGLAFNSTFVALILSIVLMVYVHYLQTRQENLIFEVQEYCRDKLVALMKIPFKEEGEISMTQNSSN</sequence>
<dbReference type="Proteomes" id="UP000247465">
    <property type="component" value="Chromosome"/>
</dbReference>
<feature type="transmembrane region" description="Helical" evidence="7">
    <location>
        <begin position="25"/>
        <end position="45"/>
    </location>
</feature>
<dbReference type="InterPro" id="IPR002898">
    <property type="entry name" value="MotA_ExbB_proton_chnl"/>
</dbReference>
<evidence type="ECO:0000313" key="9">
    <source>
        <dbReference type="EMBL" id="AWT59908.1"/>
    </source>
</evidence>